<gene>
    <name evidence="1" type="ORF">NATSA_03395</name>
</gene>
<comment type="caution">
    <text evidence="1">The sequence shown here is derived from an EMBL/GenBank/DDBJ whole genome shotgun (WGS) entry which is preliminary data.</text>
</comment>
<accession>A0A8J7UUQ0</accession>
<protein>
    <submittedName>
        <fullName evidence="1">DUF4411 family protein</fullName>
    </submittedName>
</protein>
<dbReference type="EMBL" id="JAFIDN010000002">
    <property type="protein sequence ID" value="MBP3191701.1"/>
    <property type="molecule type" value="Genomic_DNA"/>
</dbReference>
<reference evidence="1" key="1">
    <citation type="submission" date="2021-02" db="EMBL/GenBank/DDBJ databases">
        <title>Natronogracilivirga saccharolytica gen. nov. sp. nov. a new anaerobic, haloalkiliphilic carbohydrate-fermenting bacterium from soda lake and proposing of Cyclonatronumiaceae fam. nov. in the phylum Balneolaeota.</title>
        <authorList>
            <person name="Zhilina T.N."/>
            <person name="Sorokin D.Y."/>
            <person name="Zavarzina D.G."/>
            <person name="Toshchakov S.V."/>
            <person name="Kublanov I.V."/>
        </authorList>
    </citation>
    <scope>NUCLEOTIDE SEQUENCE</scope>
    <source>
        <strain evidence="1">Z-1702</strain>
    </source>
</reference>
<proteinExistence type="predicted"/>
<dbReference type="InterPro" id="IPR016541">
    <property type="entry name" value="UCP008505"/>
</dbReference>
<dbReference type="Pfam" id="PF14367">
    <property type="entry name" value="DUF4411"/>
    <property type="match status" value="1"/>
</dbReference>
<name>A0A8J7UUQ0_9BACT</name>
<keyword evidence="2" id="KW-1185">Reference proteome</keyword>
<dbReference type="AlphaFoldDB" id="A0A8J7UUQ0"/>
<evidence type="ECO:0000313" key="2">
    <source>
        <dbReference type="Proteomes" id="UP000673975"/>
    </source>
</evidence>
<organism evidence="1 2">
    <name type="scientific">Natronogracilivirga saccharolytica</name>
    <dbReference type="NCBI Taxonomy" id="2812953"/>
    <lineage>
        <taxon>Bacteria</taxon>
        <taxon>Pseudomonadati</taxon>
        <taxon>Balneolota</taxon>
        <taxon>Balneolia</taxon>
        <taxon>Balneolales</taxon>
        <taxon>Cyclonatronaceae</taxon>
        <taxon>Natronogracilivirga</taxon>
    </lineage>
</organism>
<dbReference type="Proteomes" id="UP000673975">
    <property type="component" value="Unassembled WGS sequence"/>
</dbReference>
<sequence>MKQHIPESFFKSTTDSRVLTEYQTVAAWAESRSHHYQRKAIDEFLEFKRADAWLVAYCSAMHRKLVTQEVSNPNRKNKIPLPDACAPQGVKTLNMNELFTILKISF</sequence>
<evidence type="ECO:0000313" key="1">
    <source>
        <dbReference type="EMBL" id="MBP3191701.1"/>
    </source>
</evidence>